<dbReference type="InterPro" id="IPR042196">
    <property type="entry name" value="FHIPEP_4"/>
</dbReference>
<dbReference type="PANTHER" id="PTHR30161:SF1">
    <property type="entry name" value="FLAGELLAR BIOSYNTHESIS PROTEIN FLHA-RELATED"/>
    <property type="match status" value="1"/>
</dbReference>
<protein>
    <recommendedName>
        <fullName evidence="3">Flagellar biosynthesis protein FlhA</fullName>
    </recommendedName>
</protein>
<dbReference type="AlphaFoldDB" id="C7GBT9"/>
<dbReference type="GO" id="GO:0009306">
    <property type="term" value="P:protein secretion"/>
    <property type="evidence" value="ECO:0007669"/>
    <property type="project" value="InterPro"/>
</dbReference>
<dbReference type="HOGENOM" id="CLU_1968906_0_0_9"/>
<dbReference type="Gene3D" id="3.40.50.12790">
    <property type="entry name" value="FHIPEP family, domain 4"/>
    <property type="match status" value="1"/>
</dbReference>
<name>C7GBT9_9FIRM</name>
<organism evidence="1 2">
    <name type="scientific">Roseburia intestinalis L1-82</name>
    <dbReference type="NCBI Taxonomy" id="536231"/>
    <lineage>
        <taxon>Bacteria</taxon>
        <taxon>Bacillati</taxon>
        <taxon>Bacillota</taxon>
        <taxon>Clostridia</taxon>
        <taxon>Lachnospirales</taxon>
        <taxon>Lachnospiraceae</taxon>
        <taxon>Roseburia</taxon>
    </lineage>
</organism>
<sequence length="127" mass="14374">MTEYVRQSLKKAISSKYFPANETTSVITLDPKVEQEIMASVKQTEQGAYLTLDPETTKAIMNSVQNEVTKLENMGKTPIVITSPIVRMYFKKLTEDYFKDLIVVSYNEIESNVELQSVGIISRDGDK</sequence>
<dbReference type="GO" id="GO:0005886">
    <property type="term" value="C:plasma membrane"/>
    <property type="evidence" value="ECO:0007669"/>
    <property type="project" value="TreeGrafter"/>
</dbReference>
<dbReference type="PANTHER" id="PTHR30161">
    <property type="entry name" value="FLAGELLAR EXPORT PROTEIN, MEMBRANE FLHA SUBUNIT-RELATED"/>
    <property type="match status" value="1"/>
</dbReference>
<dbReference type="Pfam" id="PF00771">
    <property type="entry name" value="FHIPEP"/>
    <property type="match status" value="1"/>
</dbReference>
<dbReference type="GO" id="GO:0044780">
    <property type="term" value="P:bacterial-type flagellum assembly"/>
    <property type="evidence" value="ECO:0007669"/>
    <property type="project" value="TreeGrafter"/>
</dbReference>
<dbReference type="Proteomes" id="UP000004828">
    <property type="component" value="Unassembled WGS sequence"/>
</dbReference>
<evidence type="ECO:0000313" key="1">
    <source>
        <dbReference type="EMBL" id="EEV00742.1"/>
    </source>
</evidence>
<evidence type="ECO:0008006" key="3">
    <source>
        <dbReference type="Google" id="ProtNLM"/>
    </source>
</evidence>
<comment type="caution">
    <text evidence="1">The sequence shown here is derived from an EMBL/GenBank/DDBJ whole genome shotgun (WGS) entry which is preliminary data.</text>
</comment>
<gene>
    <name evidence="1" type="ORF">ROSINTL182_07374</name>
</gene>
<evidence type="ECO:0000313" key="2">
    <source>
        <dbReference type="Proteomes" id="UP000004828"/>
    </source>
</evidence>
<accession>C7GBT9</accession>
<dbReference type="EMBL" id="ABYJ02000108">
    <property type="protein sequence ID" value="EEV00742.1"/>
    <property type="molecule type" value="Genomic_DNA"/>
</dbReference>
<reference evidence="1 2" key="1">
    <citation type="submission" date="2009-08" db="EMBL/GenBank/DDBJ databases">
        <authorList>
            <person name="Weinstock G."/>
            <person name="Sodergren E."/>
            <person name="Clifton S."/>
            <person name="Fulton L."/>
            <person name="Fulton B."/>
            <person name="Courtney L."/>
            <person name="Fronick C."/>
            <person name="Harrison M."/>
            <person name="Strong C."/>
            <person name="Farmer C."/>
            <person name="Delahaunty K."/>
            <person name="Markovic C."/>
            <person name="Hall O."/>
            <person name="Minx P."/>
            <person name="Tomlinson C."/>
            <person name="Mitreva M."/>
            <person name="Nelson J."/>
            <person name="Hou S."/>
            <person name="Wollam A."/>
            <person name="Pepin K.H."/>
            <person name="Johnson M."/>
            <person name="Bhonagiri V."/>
            <person name="Nash W.E."/>
            <person name="Warren W."/>
            <person name="Chinwalla A."/>
            <person name="Mardis E.R."/>
            <person name="Wilson R.K."/>
        </authorList>
    </citation>
    <scope>NUCLEOTIDE SEQUENCE [LARGE SCALE GENOMIC DNA]</scope>
    <source>
        <strain evidence="1 2">L1-82</strain>
    </source>
</reference>
<proteinExistence type="predicted"/>
<dbReference type="InterPro" id="IPR001712">
    <property type="entry name" value="T3SS_FHIPEP"/>
</dbReference>